<evidence type="ECO:0000256" key="8">
    <source>
        <dbReference type="PROSITE-ProRule" id="PRU00958"/>
    </source>
</evidence>
<dbReference type="FunFam" id="3.40.50.150:FF:000272">
    <property type="entry name" value="tRNA (guanine(26)-N(2))-dimethyltransferase"/>
    <property type="match status" value="1"/>
</dbReference>
<dbReference type="GO" id="GO:0002940">
    <property type="term" value="P:tRNA N2-guanine methylation"/>
    <property type="evidence" value="ECO:0007669"/>
    <property type="project" value="TreeGrafter"/>
</dbReference>
<evidence type="ECO:0000313" key="10">
    <source>
        <dbReference type="Proteomes" id="UP000004440"/>
    </source>
</evidence>
<keyword evidence="6 8" id="KW-0694">RNA-binding</keyword>
<dbReference type="PROSITE" id="PS51626">
    <property type="entry name" value="SAM_MT_TRM1"/>
    <property type="match status" value="1"/>
</dbReference>
<evidence type="ECO:0000256" key="2">
    <source>
        <dbReference type="ARBA" id="ARBA00022603"/>
    </source>
</evidence>
<sequence>MQIPDETLQEIVEGQTKIIVPKKSLTDKVPPKEPAFFNPKAKVSRDFSIIAYGAFLKKFKGPKIFLEGLSGLGVRGLRVANELQMDKVIINDLNPSALKLAEYSAQLNDLKNIEYSEMEVCRFLSKYSTKGERGSIVDIDPFGSPSQFFDCCLRATMHGGILSITATDLQVLNGLYQSACKRKYGGVPIRAEYGNEMAIRLILGCLRMVAGRIGIEIVPIFAESNMHYYRTYVRVLIRQDQKENIGYIIHCKSCGHRKIVLEQINECELCDSKLNIGGPLWIDKIFDKEFVNDMILKLPELSVGKVCEKTLQKCLVESEMPGIYFTLDEIASKMKASPPKLEDAIINLQKNGYLASSTSFNPTGFRTNANINEIISVFSDQPVNPKQT</sequence>
<keyword evidence="10" id="KW-1185">Reference proteome</keyword>
<evidence type="ECO:0000256" key="1">
    <source>
        <dbReference type="ARBA" id="ARBA00022555"/>
    </source>
</evidence>
<evidence type="ECO:0000256" key="4">
    <source>
        <dbReference type="ARBA" id="ARBA00022691"/>
    </source>
</evidence>
<keyword evidence="1 8" id="KW-0820">tRNA-binding</keyword>
<name>F9CU82_9ARCH</name>
<evidence type="ECO:0000313" key="9">
    <source>
        <dbReference type="EMBL" id="EGP94283.1"/>
    </source>
</evidence>
<dbReference type="EMBL" id="AFPU01000001">
    <property type="protein sequence ID" value="EGP94283.1"/>
    <property type="molecule type" value="Genomic_DNA"/>
</dbReference>
<keyword evidence="2 8" id="KW-0489">Methyltransferase</keyword>
<dbReference type="Pfam" id="PF02005">
    <property type="entry name" value="TRM"/>
    <property type="match status" value="1"/>
</dbReference>
<dbReference type="PANTHER" id="PTHR10631:SF3">
    <property type="entry name" value="TRNA (GUANINE(26)-N(2))-DIMETHYLTRANSFERASE"/>
    <property type="match status" value="1"/>
</dbReference>
<dbReference type="Gene3D" id="3.30.56.70">
    <property type="entry name" value="N2,N2-dimethylguanosine tRNA methyltransferase, C-terminal domain"/>
    <property type="match status" value="1"/>
</dbReference>
<keyword evidence="5 8" id="KW-0819">tRNA processing</keyword>
<accession>F9CU82</accession>
<organism evidence="9 10">
    <name type="scientific">Nitrosarchaeum koreense MY1</name>
    <dbReference type="NCBI Taxonomy" id="1001994"/>
    <lineage>
        <taxon>Archaea</taxon>
        <taxon>Nitrososphaerota</taxon>
        <taxon>Nitrososphaeria</taxon>
        <taxon>Nitrosopumilales</taxon>
        <taxon>Nitrosopumilaceae</taxon>
        <taxon>Nitrosarchaeum</taxon>
    </lineage>
</organism>
<dbReference type="AlphaFoldDB" id="F9CU82"/>
<dbReference type="PANTHER" id="PTHR10631">
    <property type="entry name" value="N 2 ,N 2 -DIMETHYLGUANOSINE TRNA METHYLTRANSFERASE"/>
    <property type="match status" value="1"/>
</dbReference>
<dbReference type="GO" id="GO:0000049">
    <property type="term" value="F:tRNA binding"/>
    <property type="evidence" value="ECO:0007669"/>
    <property type="project" value="UniProtKB-UniRule"/>
</dbReference>
<proteinExistence type="inferred from homology"/>
<comment type="similarity">
    <text evidence="8">Belongs to the class I-like SAM-binding methyltransferase superfamily. Trm1 family.</text>
</comment>
<dbReference type="PATRIC" id="fig|1001994.6.peg.1511"/>
<keyword evidence="3 8" id="KW-0808">Transferase</keyword>
<evidence type="ECO:0000256" key="3">
    <source>
        <dbReference type="ARBA" id="ARBA00022679"/>
    </source>
</evidence>
<reference evidence="9 10" key="1">
    <citation type="journal article" date="2011" name="J. Bacteriol.">
        <title>Genome Sequence of an Ammonia-Oxidizing Soil Archaeon, "Candidatus Nitrosoarchaeum koreensis" MY1.</title>
        <authorList>
            <person name="Kim B.K."/>
            <person name="Jung M.Y."/>
            <person name="Yu D.S."/>
            <person name="Park S.J."/>
            <person name="Oh T.K."/>
            <person name="Rhee S.K."/>
            <person name="Kim J.F."/>
        </authorList>
    </citation>
    <scope>NUCLEOTIDE SEQUENCE [LARGE SCALE GENOMIC DNA]</scope>
    <source>
        <strain evidence="9 10">MY1</strain>
    </source>
</reference>
<keyword evidence="4 8" id="KW-0949">S-adenosyl-L-methionine</keyword>
<evidence type="ECO:0000256" key="6">
    <source>
        <dbReference type="ARBA" id="ARBA00022884"/>
    </source>
</evidence>
<dbReference type="Gene3D" id="3.40.50.150">
    <property type="entry name" value="Vaccinia Virus protein VP39"/>
    <property type="match status" value="1"/>
</dbReference>
<dbReference type="Proteomes" id="UP000004440">
    <property type="component" value="Unassembled WGS sequence"/>
</dbReference>
<dbReference type="SUPFAM" id="SSF53335">
    <property type="entry name" value="S-adenosyl-L-methionine-dependent methyltransferases"/>
    <property type="match status" value="1"/>
</dbReference>
<dbReference type="RefSeq" id="WP_007551236.1">
    <property type="nucleotide sequence ID" value="NZ_AFPU01000001.1"/>
</dbReference>
<dbReference type="EC" id="2.1.1.216" evidence="7"/>
<gene>
    <name evidence="9" type="ORF">MY1_1529</name>
</gene>
<evidence type="ECO:0000256" key="5">
    <source>
        <dbReference type="ARBA" id="ARBA00022694"/>
    </source>
</evidence>
<dbReference type="InterPro" id="IPR042296">
    <property type="entry name" value="tRNA_met_Trm1_C"/>
</dbReference>
<dbReference type="InterPro" id="IPR002905">
    <property type="entry name" value="Trm1"/>
</dbReference>
<protein>
    <recommendedName>
        <fullName evidence="7">tRNA (guanine(26)-N(2))-dimethyltransferase</fullName>
        <ecNumber evidence="7">2.1.1.216</ecNumber>
    </recommendedName>
</protein>
<comment type="caution">
    <text evidence="9">The sequence shown here is derived from an EMBL/GenBank/DDBJ whole genome shotgun (WGS) entry which is preliminary data.</text>
</comment>
<dbReference type="GO" id="GO:0160104">
    <property type="term" value="F:tRNA (guanine(26)-N2)-dimethyltransferase activity"/>
    <property type="evidence" value="ECO:0007669"/>
    <property type="project" value="UniProtKB-EC"/>
</dbReference>
<dbReference type="OrthoDB" id="372177at2157"/>
<dbReference type="InterPro" id="IPR029063">
    <property type="entry name" value="SAM-dependent_MTases_sf"/>
</dbReference>
<dbReference type="STRING" id="1001994.MY1_1529"/>
<evidence type="ECO:0000256" key="7">
    <source>
        <dbReference type="ARBA" id="ARBA00039099"/>
    </source>
</evidence>